<accession>A0A8H3S5S2</accession>
<feature type="region of interest" description="Disordered" evidence="1">
    <location>
        <begin position="18"/>
        <end position="39"/>
    </location>
</feature>
<gene>
    <name evidence="2" type="ORF">IFM46972_08723</name>
</gene>
<dbReference type="EMBL" id="BLKC01000077">
    <property type="protein sequence ID" value="GFF49115.1"/>
    <property type="molecule type" value="Genomic_DNA"/>
</dbReference>
<dbReference type="Proteomes" id="UP000465221">
    <property type="component" value="Unassembled WGS sequence"/>
</dbReference>
<comment type="caution">
    <text evidence="2">The sequence shown here is derived from an EMBL/GenBank/DDBJ whole genome shotgun (WGS) entry which is preliminary data.</text>
</comment>
<protein>
    <submittedName>
        <fullName evidence="2">Uncharacterized protein</fullName>
    </submittedName>
</protein>
<name>A0A8H3S5S2_9EURO</name>
<evidence type="ECO:0000313" key="2">
    <source>
        <dbReference type="EMBL" id="GFF49115.1"/>
    </source>
</evidence>
<sequence>MSFLISFEWDVWEPQGPVSVCPSSSEPKENGDGKPHGQVEDGRNWTLIYGAPLGSCVLAGRVPQQKPLWADSFRNARFGKPRGQAMGRRRRDTYSTVKPCEQKYSAAAVQTDNEEPSDPY</sequence>
<dbReference type="AlphaFoldDB" id="A0A8H3S5S2"/>
<evidence type="ECO:0000313" key="3">
    <source>
        <dbReference type="Proteomes" id="UP000465221"/>
    </source>
</evidence>
<evidence type="ECO:0000256" key="1">
    <source>
        <dbReference type="SAM" id="MobiDB-lite"/>
    </source>
</evidence>
<reference evidence="2 3" key="1">
    <citation type="submission" date="2020-01" db="EMBL/GenBank/DDBJ databases">
        <title>Draft genome sequence of Aspergillus udagawae IFM 46972.</title>
        <authorList>
            <person name="Takahashi H."/>
            <person name="Yaguchi T."/>
        </authorList>
    </citation>
    <scope>NUCLEOTIDE SEQUENCE [LARGE SCALE GENOMIC DNA]</scope>
    <source>
        <strain evidence="2 3">IFM 46972</strain>
    </source>
</reference>
<organism evidence="2 3">
    <name type="scientific">Aspergillus udagawae</name>
    <dbReference type="NCBI Taxonomy" id="91492"/>
    <lineage>
        <taxon>Eukaryota</taxon>
        <taxon>Fungi</taxon>
        <taxon>Dikarya</taxon>
        <taxon>Ascomycota</taxon>
        <taxon>Pezizomycotina</taxon>
        <taxon>Eurotiomycetes</taxon>
        <taxon>Eurotiomycetidae</taxon>
        <taxon>Eurotiales</taxon>
        <taxon>Aspergillaceae</taxon>
        <taxon>Aspergillus</taxon>
        <taxon>Aspergillus subgen. Fumigati</taxon>
    </lineage>
</organism>
<feature type="compositionally biased region" description="Basic and acidic residues" evidence="1">
    <location>
        <begin position="26"/>
        <end position="39"/>
    </location>
</feature>
<proteinExistence type="predicted"/>